<dbReference type="PANTHER" id="PTHR40399">
    <property type="entry name" value="PTS SYSTEM GLUCITOL/SORBITOL-SPECIFIC EIIC COMPONENT"/>
    <property type="match status" value="1"/>
</dbReference>
<reference evidence="3" key="2">
    <citation type="submission" date="2016-02" db="EMBL/GenBank/DDBJ databases">
        <title>Draft genome sequence of five rapidly growing Mycobacterium species.</title>
        <authorList>
            <person name="Katahira K."/>
            <person name="Gotou Y."/>
            <person name="Iida K."/>
            <person name="Ogura Y."/>
            <person name="Hayashi T."/>
        </authorList>
    </citation>
    <scope>NUCLEOTIDE SEQUENCE [LARGE SCALE GENOMIC DNA]</scope>
    <source>
        <strain evidence="3">JCM15298</strain>
    </source>
</reference>
<dbReference type="Pfam" id="PF03608">
    <property type="entry name" value="EII-GUT"/>
    <property type="match status" value="1"/>
</dbReference>
<proteinExistence type="predicted"/>
<dbReference type="RefSeq" id="WP_084395027.1">
    <property type="nucleotide sequence ID" value="NZ_BCSY01000029.1"/>
</dbReference>
<keyword evidence="1" id="KW-0812">Transmembrane</keyword>
<keyword evidence="1" id="KW-0472">Membrane</keyword>
<protein>
    <submittedName>
        <fullName evidence="2">Glucitol/sorbitol-specific PTS system component IIC</fullName>
    </submittedName>
</protein>
<dbReference type="GO" id="GO:0009401">
    <property type="term" value="P:phosphoenolpyruvate-dependent sugar phosphotransferase system"/>
    <property type="evidence" value="ECO:0007669"/>
    <property type="project" value="InterPro"/>
</dbReference>
<dbReference type="PIRSF" id="PIRSF038321">
    <property type="entry name" value="PTS_glc_srb_IIC"/>
    <property type="match status" value="1"/>
</dbReference>
<dbReference type="STRING" id="228230.RMCC_0941"/>
<dbReference type="InterPro" id="IPR004699">
    <property type="entry name" value="PTS_IID_sorb"/>
</dbReference>
<feature type="transmembrane region" description="Helical" evidence="1">
    <location>
        <begin position="170"/>
        <end position="192"/>
    </location>
</feature>
<dbReference type="GO" id="GO:0016020">
    <property type="term" value="C:membrane"/>
    <property type="evidence" value="ECO:0007669"/>
    <property type="project" value="InterPro"/>
</dbReference>
<evidence type="ECO:0000313" key="3">
    <source>
        <dbReference type="Proteomes" id="UP000069443"/>
    </source>
</evidence>
<dbReference type="EMBL" id="BCSY01000029">
    <property type="protein sequence ID" value="GAS93975.1"/>
    <property type="molecule type" value="Genomic_DNA"/>
</dbReference>
<dbReference type="NCBIfam" id="TIGR00821">
    <property type="entry name" value="EII-GUT"/>
    <property type="match status" value="1"/>
</dbReference>
<evidence type="ECO:0000313" key="2">
    <source>
        <dbReference type="EMBL" id="GAS93975.1"/>
    </source>
</evidence>
<dbReference type="AlphaFoldDB" id="A0A117I8Z1"/>
<gene>
    <name evidence="2" type="primary">gutA</name>
    <name evidence="2" type="ORF">RMCC_0941</name>
</gene>
<comment type="caution">
    <text evidence="2">The sequence shown here is derived from an EMBL/GenBank/DDBJ whole genome shotgun (WGS) entry which is preliminary data.</text>
</comment>
<feature type="transmembrane region" description="Helical" evidence="1">
    <location>
        <begin position="45"/>
        <end position="69"/>
    </location>
</feature>
<reference evidence="3" key="1">
    <citation type="journal article" date="2016" name="Genome Announc.">
        <title>Draft Genome Sequences of Five Rapidly Growing Mycobacterium Species, M. thermoresistibile, M. fortuitum subsp. acetamidolyticum, M. canariasense, M. brisbanense, and M. novocastrense.</title>
        <authorList>
            <person name="Katahira K."/>
            <person name="Ogura Y."/>
            <person name="Gotoh Y."/>
            <person name="Hayashi T."/>
        </authorList>
    </citation>
    <scope>NUCLEOTIDE SEQUENCE [LARGE SCALE GENOMIC DNA]</scope>
    <source>
        <strain evidence="3">JCM15298</strain>
    </source>
</reference>
<dbReference type="PROSITE" id="PS51107">
    <property type="entry name" value="PTS_EIIC_TYPE_5"/>
    <property type="match status" value="1"/>
</dbReference>
<dbReference type="PANTHER" id="PTHR40399:SF1">
    <property type="entry name" value="PTS SYSTEM GLUCITOL_SORBITOL-SPECIFIC EIIC COMPONENT"/>
    <property type="match status" value="1"/>
</dbReference>
<organism evidence="2 3">
    <name type="scientific">Mycolicibacterium canariasense</name>
    <name type="common">Mycobacterium canariasense</name>
    <dbReference type="NCBI Taxonomy" id="228230"/>
    <lineage>
        <taxon>Bacteria</taxon>
        <taxon>Bacillati</taxon>
        <taxon>Actinomycetota</taxon>
        <taxon>Actinomycetes</taxon>
        <taxon>Mycobacteriales</taxon>
        <taxon>Mycobacteriaceae</taxon>
        <taxon>Mycolicibacterium</taxon>
    </lineage>
</organism>
<evidence type="ECO:0000256" key="1">
    <source>
        <dbReference type="SAM" id="Phobius"/>
    </source>
</evidence>
<accession>A0A117I8Z1</accession>
<sequence length="211" mass="22636">MSIAFGLTLLAEEAPAPPSGFNGVLAGWAEAFIGIFKAGAETFVGLVTGIIPLLIVLLTAVNALIRLIGTERIEKVGVIAGRPGIQYLPLRYLVLPVLSMFFLTNPMAYTMGRFLPERRKAAFYDAAVSFCHPITAIFPHANAGEYFVYAGIAAGITKLNLPVADLAVRYFYVGLIVILLRGIVTDLMVGILTRRKERQQGSPTTAAPSPA</sequence>
<keyword evidence="3" id="KW-1185">Reference proteome</keyword>
<feature type="transmembrane region" description="Helical" evidence="1">
    <location>
        <begin position="90"/>
        <end position="109"/>
    </location>
</feature>
<name>A0A117I8Z1_MYCCR</name>
<dbReference type="OrthoDB" id="9799765at2"/>
<keyword evidence="1" id="KW-1133">Transmembrane helix</keyword>
<dbReference type="Proteomes" id="UP000069443">
    <property type="component" value="Unassembled WGS sequence"/>
</dbReference>